<keyword evidence="3" id="KW-1185">Reference proteome</keyword>
<dbReference type="InterPro" id="IPR043129">
    <property type="entry name" value="ATPase_NBD"/>
</dbReference>
<dbReference type="Pfam" id="PF00814">
    <property type="entry name" value="TsaD"/>
    <property type="match status" value="1"/>
</dbReference>
<dbReference type="NCBIfam" id="TIGR03725">
    <property type="entry name" value="T6A_YeaZ"/>
    <property type="match status" value="1"/>
</dbReference>
<dbReference type="Proteomes" id="UP001247542">
    <property type="component" value="Unassembled WGS sequence"/>
</dbReference>
<feature type="domain" description="Gcp-like" evidence="1">
    <location>
        <begin position="31"/>
        <end position="200"/>
    </location>
</feature>
<name>A0ABU3ID65_9ACTO</name>
<protein>
    <submittedName>
        <fullName evidence="2">tRNA (Adenosine(37)-N6)-threonylcarbamoyltransferase complex dimerization subunit type 1 TsaB</fullName>
        <ecNumber evidence="2">2.3.1.234</ecNumber>
    </submittedName>
</protein>
<dbReference type="CDD" id="cd24032">
    <property type="entry name" value="ASKHA_NBD_TsaB"/>
    <property type="match status" value="1"/>
</dbReference>
<dbReference type="SUPFAM" id="SSF53067">
    <property type="entry name" value="Actin-like ATPase domain"/>
    <property type="match status" value="2"/>
</dbReference>
<proteinExistence type="predicted"/>
<dbReference type="Gene3D" id="3.30.420.40">
    <property type="match status" value="2"/>
</dbReference>
<sequence length="227" mass="24405">MMIDLVIDTSAGTSVAVVEGEKVVRKRSGSNREHAEKLSPLVQEALEEVGVEPGQIHAKLRQIIVGTGPAPFTGLRSGLVTARAMGFAADLPVRGVCSLDIYAREYLDNMSADQDLVVVTDARRKEVYWAHYRASGPDDVTQVEGPAVDLPQSVANRFSSGTTVFAGPACELYPQVFDSPVSTSVIDPAVAARIVCARLEAGLLHFDTEPLYLRRPDIHPGHGQKTA</sequence>
<dbReference type="EMBL" id="JASXSX010000001">
    <property type="protein sequence ID" value="MDT3767180.1"/>
    <property type="molecule type" value="Genomic_DNA"/>
</dbReference>
<dbReference type="InterPro" id="IPR022496">
    <property type="entry name" value="T6A_TsaB"/>
</dbReference>
<accession>A0ABU3ID65</accession>
<reference evidence="2 3" key="1">
    <citation type="submission" date="2023-06" db="EMBL/GenBank/DDBJ databases">
        <title>Draft genome sequence of Gleimia hominis type strain CCUG 57540T.</title>
        <authorList>
            <person name="Salva-Serra F."/>
            <person name="Cardew S."/>
            <person name="Jensie Markopoulos S."/>
            <person name="Ohlen M."/>
            <person name="Inganas E."/>
            <person name="Svensson-Stadler L."/>
            <person name="Moore E.R.B."/>
        </authorList>
    </citation>
    <scope>NUCLEOTIDE SEQUENCE [LARGE SCALE GENOMIC DNA]</scope>
    <source>
        <strain evidence="2 3">CCUG 57540</strain>
    </source>
</reference>
<comment type="caution">
    <text evidence="2">The sequence shown here is derived from an EMBL/GenBank/DDBJ whole genome shotgun (WGS) entry which is preliminary data.</text>
</comment>
<evidence type="ECO:0000259" key="1">
    <source>
        <dbReference type="Pfam" id="PF00814"/>
    </source>
</evidence>
<keyword evidence="2" id="KW-0012">Acyltransferase</keyword>
<evidence type="ECO:0000313" key="2">
    <source>
        <dbReference type="EMBL" id="MDT3767180.1"/>
    </source>
</evidence>
<organism evidence="2 3">
    <name type="scientific">Gleimia hominis</name>
    <dbReference type="NCBI Taxonomy" id="595468"/>
    <lineage>
        <taxon>Bacteria</taxon>
        <taxon>Bacillati</taxon>
        <taxon>Actinomycetota</taxon>
        <taxon>Actinomycetes</taxon>
        <taxon>Actinomycetales</taxon>
        <taxon>Actinomycetaceae</taxon>
        <taxon>Gleimia</taxon>
    </lineage>
</organism>
<evidence type="ECO:0000313" key="3">
    <source>
        <dbReference type="Proteomes" id="UP001247542"/>
    </source>
</evidence>
<dbReference type="InterPro" id="IPR000905">
    <property type="entry name" value="Gcp-like_dom"/>
</dbReference>
<dbReference type="EC" id="2.3.1.234" evidence="2"/>
<keyword evidence="2" id="KW-0808">Transferase</keyword>
<dbReference type="RefSeq" id="WP_313272534.1">
    <property type="nucleotide sequence ID" value="NZ_JASXSX010000001.1"/>
</dbReference>
<dbReference type="GO" id="GO:0061711">
    <property type="term" value="F:tRNA N(6)-L-threonylcarbamoyladenine synthase activity"/>
    <property type="evidence" value="ECO:0007669"/>
    <property type="project" value="UniProtKB-EC"/>
</dbReference>
<gene>
    <name evidence="2" type="primary">tsaB</name>
    <name evidence="2" type="ORF">QS713_03750</name>
</gene>